<dbReference type="EMBL" id="JABFUD020000023">
    <property type="protein sequence ID" value="KAI5060890.1"/>
    <property type="molecule type" value="Genomic_DNA"/>
</dbReference>
<protein>
    <recommendedName>
        <fullName evidence="5">Pentatricopeptide repeat-containing protein</fullName>
    </recommendedName>
</protein>
<evidence type="ECO:0000256" key="2">
    <source>
        <dbReference type="PROSITE-ProRule" id="PRU00708"/>
    </source>
</evidence>
<dbReference type="PANTHER" id="PTHR47926">
    <property type="entry name" value="PENTATRICOPEPTIDE REPEAT-CONTAINING PROTEIN"/>
    <property type="match status" value="1"/>
</dbReference>
<dbReference type="NCBIfam" id="TIGR00756">
    <property type="entry name" value="PPR"/>
    <property type="match status" value="2"/>
</dbReference>
<dbReference type="InterPro" id="IPR046960">
    <property type="entry name" value="PPR_At4g14850-like_plant"/>
</dbReference>
<dbReference type="Proteomes" id="UP000886520">
    <property type="component" value="Chromosome 23"/>
</dbReference>
<evidence type="ECO:0008006" key="5">
    <source>
        <dbReference type="Google" id="ProtNLM"/>
    </source>
</evidence>
<feature type="repeat" description="PPR" evidence="2">
    <location>
        <begin position="35"/>
        <end position="69"/>
    </location>
</feature>
<evidence type="ECO:0000256" key="1">
    <source>
        <dbReference type="ARBA" id="ARBA00022737"/>
    </source>
</evidence>
<keyword evidence="1" id="KW-0677">Repeat</keyword>
<evidence type="ECO:0000313" key="3">
    <source>
        <dbReference type="EMBL" id="KAI5060890.1"/>
    </source>
</evidence>
<dbReference type="GO" id="GO:0003723">
    <property type="term" value="F:RNA binding"/>
    <property type="evidence" value="ECO:0007669"/>
    <property type="project" value="InterPro"/>
</dbReference>
<gene>
    <name evidence="3" type="ORF">GOP47_0023395</name>
</gene>
<dbReference type="Gene3D" id="1.25.40.10">
    <property type="entry name" value="Tetratricopeptide repeat domain"/>
    <property type="match status" value="1"/>
</dbReference>
<dbReference type="PROSITE" id="PS51375">
    <property type="entry name" value="PPR"/>
    <property type="match status" value="1"/>
</dbReference>
<dbReference type="InterPro" id="IPR011990">
    <property type="entry name" value="TPR-like_helical_dom_sf"/>
</dbReference>
<comment type="caution">
    <text evidence="3">The sequence shown here is derived from an EMBL/GenBank/DDBJ whole genome shotgun (WGS) entry which is preliminary data.</text>
</comment>
<keyword evidence="4" id="KW-1185">Reference proteome</keyword>
<dbReference type="OrthoDB" id="185373at2759"/>
<dbReference type="AlphaFoldDB" id="A0A9D4U3W6"/>
<evidence type="ECO:0000313" key="4">
    <source>
        <dbReference type="Proteomes" id="UP000886520"/>
    </source>
</evidence>
<sequence length="162" mass="18377">MEQELRIGNMLIDFYVKFSLLAEAQVLFSRLVTRDIISWTALLGGYAHKGFTNDVFFIFGRMKEEGITPNAVTFVHVLYACNHAGLVKKSQSYFEAITEEYGLTPEIDHYTCIISLLVRAGHTDKAVSMMRKMPIQPDLVMWQAVLGACSKRPTMELTDLLH</sequence>
<dbReference type="GO" id="GO:0009451">
    <property type="term" value="P:RNA modification"/>
    <property type="evidence" value="ECO:0007669"/>
    <property type="project" value="InterPro"/>
</dbReference>
<accession>A0A9D4U3W6</accession>
<dbReference type="InterPro" id="IPR002885">
    <property type="entry name" value="PPR_rpt"/>
</dbReference>
<name>A0A9D4U3W6_ADICA</name>
<dbReference type="Pfam" id="PF13812">
    <property type="entry name" value="PPR_3"/>
    <property type="match status" value="1"/>
</dbReference>
<proteinExistence type="predicted"/>
<reference evidence="3" key="1">
    <citation type="submission" date="2021-01" db="EMBL/GenBank/DDBJ databases">
        <title>Adiantum capillus-veneris genome.</title>
        <authorList>
            <person name="Fang Y."/>
            <person name="Liao Q."/>
        </authorList>
    </citation>
    <scope>NUCLEOTIDE SEQUENCE</scope>
    <source>
        <strain evidence="3">H3</strain>
        <tissue evidence="3">Leaf</tissue>
    </source>
</reference>
<dbReference type="Pfam" id="PF01535">
    <property type="entry name" value="PPR"/>
    <property type="match status" value="1"/>
</dbReference>
<organism evidence="3 4">
    <name type="scientific">Adiantum capillus-veneris</name>
    <name type="common">Maidenhair fern</name>
    <dbReference type="NCBI Taxonomy" id="13818"/>
    <lineage>
        <taxon>Eukaryota</taxon>
        <taxon>Viridiplantae</taxon>
        <taxon>Streptophyta</taxon>
        <taxon>Embryophyta</taxon>
        <taxon>Tracheophyta</taxon>
        <taxon>Polypodiopsida</taxon>
        <taxon>Polypodiidae</taxon>
        <taxon>Polypodiales</taxon>
        <taxon>Pteridineae</taxon>
        <taxon>Pteridaceae</taxon>
        <taxon>Vittarioideae</taxon>
        <taxon>Adiantum</taxon>
    </lineage>
</organism>